<keyword evidence="10" id="KW-1185">Reference proteome</keyword>
<dbReference type="GO" id="GO:0007018">
    <property type="term" value="P:microtubule-based movement"/>
    <property type="evidence" value="ECO:0007669"/>
    <property type="project" value="InterPro"/>
</dbReference>
<dbReference type="InterPro" id="IPR001752">
    <property type="entry name" value="Kinesin_motor_dom"/>
</dbReference>
<dbReference type="PROSITE" id="PS50067">
    <property type="entry name" value="KINESIN_MOTOR_2"/>
    <property type="match status" value="1"/>
</dbReference>
<accession>A0A9N9T5E2</accession>
<proteinExistence type="inferred from homology"/>
<dbReference type="AlphaFoldDB" id="A0A9N9T5E2"/>
<dbReference type="GO" id="GO:0003777">
    <property type="term" value="F:microtubule motor activity"/>
    <property type="evidence" value="ECO:0007669"/>
    <property type="project" value="InterPro"/>
</dbReference>
<keyword evidence="4" id="KW-0963">Cytoplasm</keyword>
<evidence type="ECO:0000256" key="4">
    <source>
        <dbReference type="ARBA" id="ARBA00023212"/>
    </source>
</evidence>
<feature type="region of interest" description="Disordered" evidence="7">
    <location>
        <begin position="453"/>
        <end position="480"/>
    </location>
</feature>
<evidence type="ECO:0000256" key="2">
    <source>
        <dbReference type="ARBA" id="ARBA00022741"/>
    </source>
</evidence>
<dbReference type="PRINTS" id="PR00380">
    <property type="entry name" value="KINESINHEAVY"/>
</dbReference>
<dbReference type="PANTHER" id="PTHR24115:SF194">
    <property type="entry name" value="KINESIN-LIKE PROTEIN KIF6"/>
    <property type="match status" value="1"/>
</dbReference>
<reference evidence="9" key="1">
    <citation type="submission" date="2022-01" db="EMBL/GenBank/DDBJ databases">
        <authorList>
            <person name="King R."/>
        </authorList>
    </citation>
    <scope>NUCLEOTIDE SEQUENCE</scope>
</reference>
<dbReference type="OrthoDB" id="3176171at2759"/>
<comment type="similarity">
    <text evidence="5">Belongs to the TRAFAC class myosin-kinesin ATPase superfamily. Kinesin family.</text>
</comment>
<evidence type="ECO:0000256" key="3">
    <source>
        <dbReference type="ARBA" id="ARBA00022840"/>
    </source>
</evidence>
<dbReference type="SMART" id="SM00129">
    <property type="entry name" value="KISc"/>
    <property type="match status" value="1"/>
</dbReference>
<evidence type="ECO:0000313" key="10">
    <source>
        <dbReference type="Proteomes" id="UP001153709"/>
    </source>
</evidence>
<dbReference type="GO" id="GO:0005874">
    <property type="term" value="C:microtubule"/>
    <property type="evidence" value="ECO:0007669"/>
    <property type="project" value="TreeGrafter"/>
</dbReference>
<dbReference type="Pfam" id="PF00225">
    <property type="entry name" value="Kinesin"/>
    <property type="match status" value="1"/>
</dbReference>
<gene>
    <name evidence="9" type="ORF">DIABBA_LOCUS8986</name>
</gene>
<evidence type="ECO:0000256" key="6">
    <source>
        <dbReference type="SAM" id="Coils"/>
    </source>
</evidence>
<dbReference type="InterPro" id="IPR036961">
    <property type="entry name" value="Kinesin_motor_dom_sf"/>
</dbReference>
<evidence type="ECO:0000256" key="1">
    <source>
        <dbReference type="ARBA" id="ARBA00004245"/>
    </source>
</evidence>
<dbReference type="EMBL" id="OU898281">
    <property type="protein sequence ID" value="CAG9835825.1"/>
    <property type="molecule type" value="Genomic_DNA"/>
</dbReference>
<feature type="compositionally biased region" description="Basic and acidic residues" evidence="7">
    <location>
        <begin position="459"/>
        <end position="478"/>
    </location>
</feature>
<feature type="compositionally biased region" description="Basic and acidic residues" evidence="7">
    <location>
        <begin position="657"/>
        <end position="675"/>
    </location>
</feature>
<evidence type="ECO:0000259" key="8">
    <source>
        <dbReference type="PROSITE" id="PS50067"/>
    </source>
</evidence>
<evidence type="ECO:0000256" key="5">
    <source>
        <dbReference type="PROSITE-ProRule" id="PRU00283"/>
    </source>
</evidence>
<comment type="subcellular location">
    <subcellularLocation>
        <location evidence="1">Cytoplasm</location>
        <location evidence="1">Cytoskeleton</location>
    </subcellularLocation>
</comment>
<sequence>MMKGELFQEVYSIFFNTMKMRVSLLEDKNGDAHIRNLNVFPVSTEQEAMRLLFLGDTNRSERLSKTNTKGPRVQEAKSINLSLHHLQHVILALSKSKRTHIPYRNSFLTHMLRDSLNGKSITSMLATISAKKVNIEDSKFLSKQRMDACVAKIKSFIGSNKGAINIEPDMTEVQFCFSLLKKEVENKKKECVDLEKSLVKRNSEISVLSEELNKKELEIANLKKLIDRIPENPAPLKYKPIDLLNSTPNKSDYFGVVHKPPNQFSKRPNTYEEKRLYEIYTSNPEVSETLNYYKRELEERLNVAKKCAKDIEVSQRKISNIKQKLDGVLSVTEKNQLLIELENQQTLYKAALDHLRLLQSETFRLQCDLKKAEGTSQSEGMSQSQFQEWKKDYCSSLFTPATFDLNEYKKMPLAITHYPLEGNHSNQVVKARDNDQILINGPKSIKQVHFGPVQNTNMRPEDTSHYTKQESHPTKQDLHYTQQEPNVPDILRSSKKSTNIPSLTESTDRYVSNNYGASILQNTNNVRMHKNNKSIHYGEPSQSNIATPDSRRPVGCNDLVTYPIINFSQIRPYYGGQREDNLHLGNNSYILPEDLVATKESGYTMTSAENKKSGFYPKDSGLCIQPPSNMECTYDNLSERSKSATPLPVSPSPRSEYSPKENKSKEQEKNDDTNKGLEIYFIETDTTEFKEFMNNVTLTGSADIDKEIFDFYRSKFC</sequence>
<protein>
    <recommendedName>
        <fullName evidence="8">Kinesin motor domain-containing protein</fullName>
    </recommendedName>
</protein>
<evidence type="ECO:0000256" key="7">
    <source>
        <dbReference type="SAM" id="MobiDB-lite"/>
    </source>
</evidence>
<comment type="caution">
    <text evidence="5">Lacks conserved residue(s) required for the propagation of feature annotation.</text>
</comment>
<keyword evidence="4" id="KW-0206">Cytoskeleton</keyword>
<dbReference type="GO" id="GO:0016887">
    <property type="term" value="F:ATP hydrolysis activity"/>
    <property type="evidence" value="ECO:0007669"/>
    <property type="project" value="TreeGrafter"/>
</dbReference>
<feature type="coiled-coil region" evidence="6">
    <location>
        <begin position="177"/>
        <end position="225"/>
    </location>
</feature>
<keyword evidence="2" id="KW-0547">Nucleotide-binding</keyword>
<dbReference type="Gene3D" id="3.40.850.10">
    <property type="entry name" value="Kinesin motor domain"/>
    <property type="match status" value="1"/>
</dbReference>
<organism evidence="9 10">
    <name type="scientific">Diabrotica balteata</name>
    <name type="common">Banded cucumber beetle</name>
    <dbReference type="NCBI Taxonomy" id="107213"/>
    <lineage>
        <taxon>Eukaryota</taxon>
        <taxon>Metazoa</taxon>
        <taxon>Ecdysozoa</taxon>
        <taxon>Arthropoda</taxon>
        <taxon>Hexapoda</taxon>
        <taxon>Insecta</taxon>
        <taxon>Pterygota</taxon>
        <taxon>Neoptera</taxon>
        <taxon>Endopterygota</taxon>
        <taxon>Coleoptera</taxon>
        <taxon>Polyphaga</taxon>
        <taxon>Cucujiformia</taxon>
        <taxon>Chrysomeloidea</taxon>
        <taxon>Chrysomelidae</taxon>
        <taxon>Galerucinae</taxon>
        <taxon>Diabroticina</taxon>
        <taxon>Diabroticites</taxon>
        <taxon>Diabrotica</taxon>
    </lineage>
</organism>
<name>A0A9N9T5E2_DIABA</name>
<keyword evidence="6" id="KW-0175">Coiled coil</keyword>
<feature type="region of interest" description="Disordered" evidence="7">
    <location>
        <begin position="639"/>
        <end position="677"/>
    </location>
</feature>
<dbReference type="InterPro" id="IPR027417">
    <property type="entry name" value="P-loop_NTPase"/>
</dbReference>
<dbReference type="PANTHER" id="PTHR24115">
    <property type="entry name" value="KINESIN-RELATED"/>
    <property type="match status" value="1"/>
</dbReference>
<dbReference type="GO" id="GO:0005524">
    <property type="term" value="F:ATP binding"/>
    <property type="evidence" value="ECO:0007669"/>
    <property type="project" value="UniProtKB-KW"/>
</dbReference>
<dbReference type="InterPro" id="IPR027640">
    <property type="entry name" value="Kinesin-like_fam"/>
</dbReference>
<dbReference type="GO" id="GO:0005871">
    <property type="term" value="C:kinesin complex"/>
    <property type="evidence" value="ECO:0007669"/>
    <property type="project" value="TreeGrafter"/>
</dbReference>
<dbReference type="GO" id="GO:0008017">
    <property type="term" value="F:microtubule binding"/>
    <property type="evidence" value="ECO:0007669"/>
    <property type="project" value="InterPro"/>
</dbReference>
<feature type="domain" description="Kinesin motor" evidence="8">
    <location>
        <begin position="1"/>
        <end position="153"/>
    </location>
</feature>
<dbReference type="SUPFAM" id="SSF52540">
    <property type="entry name" value="P-loop containing nucleoside triphosphate hydrolases"/>
    <property type="match status" value="1"/>
</dbReference>
<evidence type="ECO:0000313" key="9">
    <source>
        <dbReference type="EMBL" id="CAG9835825.1"/>
    </source>
</evidence>
<dbReference type="Proteomes" id="UP001153709">
    <property type="component" value="Chromosome 6"/>
</dbReference>
<keyword evidence="3" id="KW-0067">ATP-binding</keyword>